<dbReference type="KEGG" id="pace:A6070_01685"/>
<dbReference type="InterPro" id="IPR058279">
    <property type="entry name" value="DUF7973"/>
</dbReference>
<gene>
    <name evidence="3" type="ORF">A7E75_07725</name>
</gene>
<evidence type="ECO:0000259" key="2">
    <source>
        <dbReference type="Pfam" id="PF25928"/>
    </source>
</evidence>
<keyword evidence="1" id="KW-0472">Membrane</keyword>
<name>A0A1L3GGC9_SYNAC</name>
<feature type="domain" description="DUF7973" evidence="2">
    <location>
        <begin position="244"/>
        <end position="316"/>
    </location>
</feature>
<feature type="transmembrane region" description="Helical" evidence="1">
    <location>
        <begin position="258"/>
        <end position="282"/>
    </location>
</feature>
<feature type="transmembrane region" description="Helical" evidence="1">
    <location>
        <begin position="185"/>
        <end position="202"/>
    </location>
</feature>
<accession>A0A1L3GGC9</accession>
<dbReference type="Pfam" id="PF25928">
    <property type="entry name" value="DUF7973"/>
    <property type="match status" value="2"/>
</dbReference>
<protein>
    <recommendedName>
        <fullName evidence="2">DUF7973 domain-containing protein</fullName>
    </recommendedName>
</protein>
<dbReference type="EMBL" id="CP015518">
    <property type="protein sequence ID" value="APG24919.1"/>
    <property type="molecule type" value="Genomic_DNA"/>
</dbReference>
<evidence type="ECO:0000313" key="3">
    <source>
        <dbReference type="EMBL" id="APG24919.1"/>
    </source>
</evidence>
<proteinExistence type="predicted"/>
<evidence type="ECO:0000313" key="4">
    <source>
        <dbReference type="Proteomes" id="UP000182264"/>
    </source>
</evidence>
<feature type="transmembrane region" description="Helical" evidence="1">
    <location>
        <begin position="214"/>
        <end position="237"/>
    </location>
</feature>
<dbReference type="OrthoDB" id="4484645at2"/>
<dbReference type="STRING" id="29542.A6070_01685"/>
<feature type="transmembrane region" description="Helical" evidence="1">
    <location>
        <begin position="55"/>
        <end position="79"/>
    </location>
</feature>
<feature type="domain" description="DUF7973" evidence="2">
    <location>
        <begin position="5"/>
        <end position="147"/>
    </location>
</feature>
<dbReference type="AlphaFoldDB" id="A0A1L3GGC9"/>
<keyword evidence="4" id="KW-1185">Reference proteome</keyword>
<feature type="transmembrane region" description="Helical" evidence="1">
    <location>
        <begin position="12"/>
        <end position="43"/>
    </location>
</feature>
<sequence>MEPYSLNTLLIVFGGGIIGTALGGLWAIILCALFGLIGCGILLSGGSDFVLAQIAFGPIFGPHTGGFGAALMAGCYAVMKKNHPGGSAKDILSPLLHTSGDVLLMGGALSVVAHLVLQVVVKIPIVNQSDGVAVTLVLMTFLTRAIFLKEGPLGQASSIKEHGLFGTNNYAISWAGWQSPMSKNIPMSFGMGLLSAGLAWGFKMQLDPLVEAGTVSGLGGFLAPLVIGWILCILILLPLQVSTGTIQQVPIMHCMAIIGAWAFMHTGSILLGGIVAVIAGMVQEACARLFYNHGSSHIDPPAVGIMICTLLINLAMKPEFLNLAALFK</sequence>
<dbReference type="RefSeq" id="WP_072286767.1">
    <property type="nucleotide sequence ID" value="NZ_CP015455.1"/>
</dbReference>
<reference evidence="3 4" key="1">
    <citation type="journal article" date="2017" name="Genome Announc.">
        <title>Complete Genome Sequences of Two Acetylene-Fermenting Pelobacter acetylenicus Strains.</title>
        <authorList>
            <person name="Sutton J.M."/>
            <person name="Baesman S.M."/>
            <person name="Fierst J.L."/>
            <person name="Poret-Peterson A.T."/>
            <person name="Oremland R.S."/>
            <person name="Dunlap D.S."/>
            <person name="Akob D.M."/>
        </authorList>
    </citation>
    <scope>NUCLEOTIDE SEQUENCE [LARGE SCALE GENOMIC DNA]</scope>
    <source>
        <strain evidence="3 4">DSM 3247</strain>
    </source>
</reference>
<organism evidence="3 4">
    <name type="scientific">Syntrophotalea acetylenica</name>
    <name type="common">Pelobacter acetylenicus</name>
    <dbReference type="NCBI Taxonomy" id="29542"/>
    <lineage>
        <taxon>Bacteria</taxon>
        <taxon>Pseudomonadati</taxon>
        <taxon>Thermodesulfobacteriota</taxon>
        <taxon>Desulfuromonadia</taxon>
        <taxon>Desulfuromonadales</taxon>
        <taxon>Syntrophotaleaceae</taxon>
        <taxon>Syntrophotalea</taxon>
    </lineage>
</organism>
<evidence type="ECO:0000256" key="1">
    <source>
        <dbReference type="SAM" id="Phobius"/>
    </source>
</evidence>
<feature type="transmembrane region" description="Helical" evidence="1">
    <location>
        <begin position="302"/>
        <end position="327"/>
    </location>
</feature>
<dbReference type="Proteomes" id="UP000182264">
    <property type="component" value="Chromosome"/>
</dbReference>
<keyword evidence="1" id="KW-1133">Transmembrane helix</keyword>
<keyword evidence="1" id="KW-0812">Transmembrane</keyword>